<reference evidence="7" key="1">
    <citation type="journal article" date="2023" name="Mol. Phylogenet. Evol.">
        <title>Genome-scale phylogeny and comparative genomics of the fungal order Sordariales.</title>
        <authorList>
            <person name="Hensen N."/>
            <person name="Bonometti L."/>
            <person name="Westerberg I."/>
            <person name="Brannstrom I.O."/>
            <person name="Guillou S."/>
            <person name="Cros-Aarteil S."/>
            <person name="Calhoun S."/>
            <person name="Haridas S."/>
            <person name="Kuo A."/>
            <person name="Mondo S."/>
            <person name="Pangilinan J."/>
            <person name="Riley R."/>
            <person name="LaButti K."/>
            <person name="Andreopoulos B."/>
            <person name="Lipzen A."/>
            <person name="Chen C."/>
            <person name="Yan M."/>
            <person name="Daum C."/>
            <person name="Ng V."/>
            <person name="Clum A."/>
            <person name="Steindorff A."/>
            <person name="Ohm R.A."/>
            <person name="Martin F."/>
            <person name="Silar P."/>
            <person name="Natvig D.O."/>
            <person name="Lalanne C."/>
            <person name="Gautier V."/>
            <person name="Ament-Velasquez S.L."/>
            <person name="Kruys A."/>
            <person name="Hutchinson M.I."/>
            <person name="Powell A.J."/>
            <person name="Barry K."/>
            <person name="Miller A.N."/>
            <person name="Grigoriev I.V."/>
            <person name="Debuchy R."/>
            <person name="Gladieux P."/>
            <person name="Hiltunen Thoren M."/>
            <person name="Johannesson H."/>
        </authorList>
    </citation>
    <scope>NUCLEOTIDE SEQUENCE</scope>
    <source>
        <strain evidence="7">PSN324</strain>
    </source>
</reference>
<dbReference type="InterPro" id="IPR036864">
    <property type="entry name" value="Zn2-C6_fun-type_DNA-bd_sf"/>
</dbReference>
<dbReference type="GO" id="GO:0000981">
    <property type="term" value="F:DNA-binding transcription factor activity, RNA polymerase II-specific"/>
    <property type="evidence" value="ECO:0007669"/>
    <property type="project" value="InterPro"/>
</dbReference>
<feature type="region of interest" description="Disordered" evidence="5">
    <location>
        <begin position="94"/>
        <end position="125"/>
    </location>
</feature>
<gene>
    <name evidence="7" type="ORF">QBC42DRAFT_214084</name>
</gene>
<feature type="compositionally biased region" description="Low complexity" evidence="5">
    <location>
        <begin position="1"/>
        <end position="21"/>
    </location>
</feature>
<evidence type="ECO:0000256" key="2">
    <source>
        <dbReference type="ARBA" id="ARBA00023015"/>
    </source>
</evidence>
<comment type="caution">
    <text evidence="7">The sequence shown here is derived from an EMBL/GenBank/DDBJ whole genome shotgun (WGS) entry which is preliminary data.</text>
</comment>
<evidence type="ECO:0000256" key="4">
    <source>
        <dbReference type="ARBA" id="ARBA00023242"/>
    </source>
</evidence>
<feature type="domain" description="Zn(2)-C6 fungal-type" evidence="6">
    <location>
        <begin position="35"/>
        <end position="64"/>
    </location>
</feature>
<feature type="compositionally biased region" description="Basic and acidic residues" evidence="5">
    <location>
        <begin position="94"/>
        <end position="106"/>
    </location>
</feature>
<dbReference type="Pfam" id="PF00172">
    <property type="entry name" value="Zn_clus"/>
    <property type="match status" value="1"/>
</dbReference>
<organism evidence="7 8">
    <name type="scientific">Cladorrhinum samala</name>
    <dbReference type="NCBI Taxonomy" id="585594"/>
    <lineage>
        <taxon>Eukaryota</taxon>
        <taxon>Fungi</taxon>
        <taxon>Dikarya</taxon>
        <taxon>Ascomycota</taxon>
        <taxon>Pezizomycotina</taxon>
        <taxon>Sordariomycetes</taxon>
        <taxon>Sordariomycetidae</taxon>
        <taxon>Sordariales</taxon>
        <taxon>Podosporaceae</taxon>
        <taxon>Cladorrhinum</taxon>
    </lineage>
</organism>
<dbReference type="SMART" id="SM00066">
    <property type="entry name" value="GAL4"/>
    <property type="match status" value="1"/>
</dbReference>
<keyword evidence="8" id="KW-1185">Reference proteome</keyword>
<accession>A0AAV9H9V2</accession>
<dbReference type="EMBL" id="MU865161">
    <property type="protein sequence ID" value="KAK4456825.1"/>
    <property type="molecule type" value="Genomic_DNA"/>
</dbReference>
<evidence type="ECO:0000313" key="8">
    <source>
        <dbReference type="Proteomes" id="UP001321749"/>
    </source>
</evidence>
<evidence type="ECO:0000256" key="3">
    <source>
        <dbReference type="ARBA" id="ARBA00023163"/>
    </source>
</evidence>
<name>A0AAV9H9V2_9PEZI</name>
<keyword evidence="3" id="KW-0804">Transcription</keyword>
<dbReference type="Gene3D" id="4.10.240.10">
    <property type="entry name" value="Zn(2)-C6 fungal-type DNA-binding domain"/>
    <property type="match status" value="1"/>
</dbReference>
<dbReference type="Pfam" id="PF04082">
    <property type="entry name" value="Fungal_trans"/>
    <property type="match status" value="1"/>
</dbReference>
<dbReference type="SMART" id="SM00906">
    <property type="entry name" value="Fungal_trans"/>
    <property type="match status" value="1"/>
</dbReference>
<dbReference type="InterPro" id="IPR007219">
    <property type="entry name" value="XnlR_reg_dom"/>
</dbReference>
<evidence type="ECO:0000256" key="5">
    <source>
        <dbReference type="SAM" id="MobiDB-lite"/>
    </source>
</evidence>
<dbReference type="InterPro" id="IPR001138">
    <property type="entry name" value="Zn2Cys6_DnaBD"/>
</dbReference>
<feature type="compositionally biased region" description="Low complexity" evidence="5">
    <location>
        <begin position="656"/>
        <end position="669"/>
    </location>
</feature>
<evidence type="ECO:0000259" key="6">
    <source>
        <dbReference type="PROSITE" id="PS50048"/>
    </source>
</evidence>
<feature type="region of interest" description="Disordered" evidence="5">
    <location>
        <begin position="656"/>
        <end position="678"/>
    </location>
</feature>
<dbReference type="PROSITE" id="PS00463">
    <property type="entry name" value="ZN2_CY6_FUNGAL_1"/>
    <property type="match status" value="1"/>
</dbReference>
<dbReference type="GO" id="GO:0000978">
    <property type="term" value="F:RNA polymerase II cis-regulatory region sequence-specific DNA binding"/>
    <property type="evidence" value="ECO:0007669"/>
    <property type="project" value="TreeGrafter"/>
</dbReference>
<dbReference type="Proteomes" id="UP001321749">
    <property type="component" value="Unassembled WGS sequence"/>
</dbReference>
<dbReference type="PANTHER" id="PTHR47424:SF12">
    <property type="entry name" value="TRANSCRIPTION FACTOR ASQA"/>
    <property type="match status" value="1"/>
</dbReference>
<dbReference type="CDD" id="cd12148">
    <property type="entry name" value="fungal_TF_MHR"/>
    <property type="match status" value="1"/>
</dbReference>
<dbReference type="CDD" id="cd00067">
    <property type="entry name" value="GAL4"/>
    <property type="match status" value="1"/>
</dbReference>
<dbReference type="GO" id="GO:0008270">
    <property type="term" value="F:zinc ion binding"/>
    <property type="evidence" value="ECO:0007669"/>
    <property type="project" value="InterPro"/>
</dbReference>
<dbReference type="SUPFAM" id="SSF57701">
    <property type="entry name" value="Zn2/Cys6 DNA-binding domain"/>
    <property type="match status" value="1"/>
</dbReference>
<dbReference type="PANTHER" id="PTHR47424">
    <property type="entry name" value="REGULATORY PROTEIN GAL4"/>
    <property type="match status" value="1"/>
</dbReference>
<dbReference type="InterPro" id="IPR051127">
    <property type="entry name" value="Fungal_SecMet_Regulators"/>
</dbReference>
<feature type="region of interest" description="Disordered" evidence="5">
    <location>
        <begin position="1"/>
        <end position="26"/>
    </location>
</feature>
<protein>
    <submittedName>
        <fullName evidence="7">Fungal-specific transcription factor domain-containing protein</fullName>
    </submittedName>
</protein>
<sequence>MSSGAAPSAPSASAPVSRVAPGPWPRQKRNQVVRACDWCRRHRTKCDNSVPCSNCRIRGAQCSNNAVKATSLPHAYREIEQLRKKVQDLELELQEERGTTSSERHSLRLPSSVCSPPELSSRGSTLESGYGDAQDIWGGVHVGTARSQHKTWYGPSSLFYFLSRFAAFLNSDLLRAQSTDHMLDLNPPSMLLDEPAKTSDQSGPATRTTHSEYLNLSQEEYFLDLYWQSYHTGLLPILDEADFKAYYRSLWKRDGSQRAPSPLVDIVLALCVQYGVSKEMPARRQEPAGGVDATVAGNMYYRRCQRLLAYESESPTIATMQCHLLCCIYLCCGTFQNMADSACGQAVRVAYMLGLHLDPPGTAPLREREVRKRLWWALYMLDSKIGMKLGRPFLVYLSPSSPALPGDGFEVAMQSGSSFAPLGDDVTWLSFHLHQSQLFKATRDLHAAFYSRHVDVDSGKTIWDDVGALESQANFLKSHAAGLEQWRSEVPSALSTKRIGKSHAFATDGTILDIEPFAPLWIQRQRLLLELMYHNLCTNLYRPFISFTHNLPSSTAAGEAANQCALHAVELTLIIHHVLSSTTILAGWYEVFQWQWNAAMTLLGFVFANPRAQSSERARSAINRAVAVFDIFSQSFAVSASASRIVRELAAKAESVVQESQPSQSQTQTMADTSSLPLTDMPLQNGAFVGNDMTTRSTMDDFVNFGGLLQMACDVEQWVDLDMLWPPSGEVYMDPWLEGYESTISTT</sequence>
<dbReference type="GO" id="GO:0006351">
    <property type="term" value="P:DNA-templated transcription"/>
    <property type="evidence" value="ECO:0007669"/>
    <property type="project" value="InterPro"/>
</dbReference>
<dbReference type="PROSITE" id="PS50048">
    <property type="entry name" value="ZN2_CY6_FUNGAL_2"/>
    <property type="match status" value="1"/>
</dbReference>
<dbReference type="GO" id="GO:0000435">
    <property type="term" value="P:positive regulation of transcription from RNA polymerase II promoter by galactose"/>
    <property type="evidence" value="ECO:0007669"/>
    <property type="project" value="TreeGrafter"/>
</dbReference>
<proteinExistence type="predicted"/>
<dbReference type="AlphaFoldDB" id="A0AAV9H9V2"/>
<dbReference type="GO" id="GO:0005634">
    <property type="term" value="C:nucleus"/>
    <property type="evidence" value="ECO:0007669"/>
    <property type="project" value="TreeGrafter"/>
</dbReference>
<reference evidence="7" key="2">
    <citation type="submission" date="2023-06" db="EMBL/GenBank/DDBJ databases">
        <authorList>
            <consortium name="Lawrence Berkeley National Laboratory"/>
            <person name="Mondo S.J."/>
            <person name="Hensen N."/>
            <person name="Bonometti L."/>
            <person name="Westerberg I."/>
            <person name="Brannstrom I.O."/>
            <person name="Guillou S."/>
            <person name="Cros-Aarteil S."/>
            <person name="Calhoun S."/>
            <person name="Haridas S."/>
            <person name="Kuo A."/>
            <person name="Pangilinan J."/>
            <person name="Riley R."/>
            <person name="Labutti K."/>
            <person name="Andreopoulos B."/>
            <person name="Lipzen A."/>
            <person name="Chen C."/>
            <person name="Yanf M."/>
            <person name="Daum C."/>
            <person name="Ng V."/>
            <person name="Clum A."/>
            <person name="Steindorff A."/>
            <person name="Ohm R."/>
            <person name="Martin F."/>
            <person name="Silar P."/>
            <person name="Natvig D."/>
            <person name="Lalanne C."/>
            <person name="Gautier V."/>
            <person name="Ament-Velasquez S.L."/>
            <person name="Kruys A."/>
            <person name="Hutchinson M.I."/>
            <person name="Powell A.J."/>
            <person name="Barry K."/>
            <person name="Miller A.N."/>
            <person name="Grigoriev I.V."/>
            <person name="Debuchy R."/>
            <person name="Gladieux P."/>
            <person name="Thoren M.H."/>
            <person name="Johannesson H."/>
        </authorList>
    </citation>
    <scope>NUCLEOTIDE SEQUENCE</scope>
    <source>
        <strain evidence="7">PSN324</strain>
    </source>
</reference>
<evidence type="ECO:0000256" key="1">
    <source>
        <dbReference type="ARBA" id="ARBA00022723"/>
    </source>
</evidence>
<keyword evidence="2" id="KW-0805">Transcription regulation</keyword>
<keyword evidence="1" id="KW-0479">Metal-binding</keyword>
<keyword evidence="4" id="KW-0539">Nucleus</keyword>
<evidence type="ECO:0000313" key="7">
    <source>
        <dbReference type="EMBL" id="KAK4456825.1"/>
    </source>
</evidence>